<evidence type="ECO:0000313" key="3">
    <source>
        <dbReference type="Proteomes" id="UP000323324"/>
    </source>
</evidence>
<dbReference type="Proteomes" id="UP000323324">
    <property type="component" value="Unassembled WGS sequence"/>
</dbReference>
<reference evidence="2 3" key="1">
    <citation type="submission" date="2019-08" db="EMBL/GenBank/DDBJ databases">
        <title>Genomes of Antarctic Bizionia species.</title>
        <authorList>
            <person name="Bowman J.P."/>
        </authorList>
    </citation>
    <scope>NUCLEOTIDE SEQUENCE [LARGE SCALE GENOMIC DNA]</scope>
    <source>
        <strain evidence="2 3">HFD</strain>
    </source>
</reference>
<dbReference type="AlphaFoldDB" id="A0A8H2LDC8"/>
<feature type="signal peptide" evidence="1">
    <location>
        <begin position="1"/>
        <end position="22"/>
    </location>
</feature>
<evidence type="ECO:0000256" key="1">
    <source>
        <dbReference type="SAM" id="SignalP"/>
    </source>
</evidence>
<sequence length="131" mass="15696">MKRLLFLLIVFLPFLSSAQAHLGTTEKEIRDLHSEKTFKVEYNDDGEKYISTFMIYGTFIYYFDKKTKLSNFCMQIVDEMPYLNGQVETYNRKYVIVSDTEWKAYLKGGNILKINLTYNDENKFYIFHYNE</sequence>
<gene>
    <name evidence="2" type="ORF">ES676_10860</name>
</gene>
<comment type="caution">
    <text evidence="2">The sequence shown here is derived from an EMBL/GenBank/DDBJ whole genome shotgun (WGS) entry which is preliminary data.</text>
</comment>
<proteinExistence type="predicted"/>
<keyword evidence="3" id="KW-1185">Reference proteome</keyword>
<dbReference type="RefSeq" id="WP_148370354.1">
    <property type="nucleotide sequence ID" value="NZ_VSKM01000010.1"/>
</dbReference>
<protein>
    <submittedName>
        <fullName evidence="2">Uncharacterized protein</fullName>
    </submittedName>
</protein>
<name>A0A8H2LDC8_9FLAO</name>
<keyword evidence="1" id="KW-0732">Signal</keyword>
<dbReference type="EMBL" id="VSKM01000010">
    <property type="protein sequence ID" value="TYB72666.1"/>
    <property type="molecule type" value="Genomic_DNA"/>
</dbReference>
<evidence type="ECO:0000313" key="2">
    <source>
        <dbReference type="EMBL" id="TYB72666.1"/>
    </source>
</evidence>
<accession>A0A8H2LDC8</accession>
<feature type="chain" id="PRO_5034187636" evidence="1">
    <location>
        <begin position="23"/>
        <end position="131"/>
    </location>
</feature>
<organism evidence="2 3">
    <name type="scientific">Bizionia saleffrena</name>
    <dbReference type="NCBI Taxonomy" id="291189"/>
    <lineage>
        <taxon>Bacteria</taxon>
        <taxon>Pseudomonadati</taxon>
        <taxon>Bacteroidota</taxon>
        <taxon>Flavobacteriia</taxon>
        <taxon>Flavobacteriales</taxon>
        <taxon>Flavobacteriaceae</taxon>
        <taxon>Bizionia</taxon>
    </lineage>
</organism>